<name>A0AAN9I5P6_CROPI</name>
<feature type="domain" description="PB1-like" evidence="2">
    <location>
        <begin position="1"/>
        <end position="91"/>
    </location>
</feature>
<dbReference type="InterPro" id="IPR058594">
    <property type="entry name" value="PB1-like_dom_pln"/>
</dbReference>
<evidence type="ECO:0000313" key="4">
    <source>
        <dbReference type="Proteomes" id="UP001372338"/>
    </source>
</evidence>
<protein>
    <recommendedName>
        <fullName evidence="2">PB1-like domain-containing protein</fullName>
    </recommendedName>
</protein>
<evidence type="ECO:0000256" key="1">
    <source>
        <dbReference type="SAM" id="MobiDB-lite"/>
    </source>
</evidence>
<evidence type="ECO:0000313" key="3">
    <source>
        <dbReference type="EMBL" id="KAK7267007.1"/>
    </source>
</evidence>
<feature type="compositionally biased region" description="Acidic residues" evidence="1">
    <location>
        <begin position="134"/>
        <end position="157"/>
    </location>
</feature>
<feature type="compositionally biased region" description="Acidic residues" evidence="1">
    <location>
        <begin position="310"/>
        <end position="319"/>
    </location>
</feature>
<dbReference type="Proteomes" id="UP001372338">
    <property type="component" value="Unassembled WGS sequence"/>
</dbReference>
<sequence length="338" mass="37112">MDHYFKVGVHHGGHFVSPEKYLGDYAVWNINPDTWSYFELLGILKELAYPVMESMWYRDGKEIKKLVDDGGAAEMEKISRARGIVDFYVIHPVSIPKELRMLPTSEGHVDVNNSKTKEGEPIVEVSDENVVPDQEIDVGESVESVVDADEGEEGDVDEQGKQGEQGDEGGLYEVNIQRGDVEGDVEGDVDVINDGSVNNSYSSNSEDPDYVDEDVSGDSLSDDDLVSEHSVSEGDDTDGSDDSAMGVDSEEEANVGEEIEIDVEAHTNGRKRKAAATRRDDPHAGPSTMGCSRQSDVLPSDIRMDRGLSDEEYESEELDSGSGLGKTYLKSDMEWSLK</sequence>
<accession>A0AAN9I5P6</accession>
<dbReference type="EMBL" id="JAYWIO010000004">
    <property type="protein sequence ID" value="KAK7267007.1"/>
    <property type="molecule type" value="Genomic_DNA"/>
</dbReference>
<keyword evidence="4" id="KW-1185">Reference proteome</keyword>
<comment type="caution">
    <text evidence="3">The sequence shown here is derived from an EMBL/GenBank/DDBJ whole genome shotgun (WGS) entry which is preliminary data.</text>
</comment>
<reference evidence="3 4" key="1">
    <citation type="submission" date="2024-01" db="EMBL/GenBank/DDBJ databases">
        <title>The genomes of 5 underutilized Papilionoideae crops provide insights into root nodulation and disease resistanc.</title>
        <authorList>
            <person name="Yuan L."/>
        </authorList>
    </citation>
    <scope>NUCLEOTIDE SEQUENCE [LARGE SCALE GENOMIC DNA]</scope>
    <source>
        <strain evidence="3">ZHUSHIDOU_FW_LH</strain>
        <tissue evidence="3">Leaf</tissue>
    </source>
</reference>
<feature type="compositionally biased region" description="Acidic residues" evidence="1">
    <location>
        <begin position="248"/>
        <end position="262"/>
    </location>
</feature>
<feature type="compositionally biased region" description="Polar residues" evidence="1">
    <location>
        <begin position="195"/>
        <end position="205"/>
    </location>
</feature>
<feature type="region of interest" description="Disordered" evidence="1">
    <location>
        <begin position="183"/>
        <end position="338"/>
    </location>
</feature>
<organism evidence="3 4">
    <name type="scientific">Crotalaria pallida</name>
    <name type="common">Smooth rattlebox</name>
    <name type="synonym">Crotalaria striata</name>
    <dbReference type="NCBI Taxonomy" id="3830"/>
    <lineage>
        <taxon>Eukaryota</taxon>
        <taxon>Viridiplantae</taxon>
        <taxon>Streptophyta</taxon>
        <taxon>Embryophyta</taxon>
        <taxon>Tracheophyta</taxon>
        <taxon>Spermatophyta</taxon>
        <taxon>Magnoliopsida</taxon>
        <taxon>eudicotyledons</taxon>
        <taxon>Gunneridae</taxon>
        <taxon>Pentapetalae</taxon>
        <taxon>rosids</taxon>
        <taxon>fabids</taxon>
        <taxon>Fabales</taxon>
        <taxon>Fabaceae</taxon>
        <taxon>Papilionoideae</taxon>
        <taxon>50 kb inversion clade</taxon>
        <taxon>genistoids sensu lato</taxon>
        <taxon>core genistoids</taxon>
        <taxon>Crotalarieae</taxon>
        <taxon>Crotalaria</taxon>
    </lineage>
</organism>
<proteinExistence type="predicted"/>
<dbReference type="AlphaFoldDB" id="A0AAN9I5P6"/>
<feature type="region of interest" description="Disordered" evidence="1">
    <location>
        <begin position="106"/>
        <end position="171"/>
    </location>
</feature>
<gene>
    <name evidence="3" type="ORF">RIF29_19670</name>
</gene>
<dbReference type="Pfam" id="PF26130">
    <property type="entry name" value="PB1-like"/>
    <property type="match status" value="1"/>
</dbReference>
<evidence type="ECO:0000259" key="2">
    <source>
        <dbReference type="Pfam" id="PF26130"/>
    </source>
</evidence>
<feature type="compositionally biased region" description="Acidic residues" evidence="1">
    <location>
        <begin position="206"/>
        <end position="225"/>
    </location>
</feature>
<feature type="compositionally biased region" description="Basic and acidic residues" evidence="1">
    <location>
        <begin position="329"/>
        <end position="338"/>
    </location>
</feature>